<evidence type="ECO:0000313" key="1">
    <source>
        <dbReference type="EMBL" id="CAG8451111.1"/>
    </source>
</evidence>
<evidence type="ECO:0000313" key="2">
    <source>
        <dbReference type="Proteomes" id="UP000789342"/>
    </source>
</evidence>
<comment type="caution">
    <text evidence="1">The sequence shown here is derived from an EMBL/GenBank/DDBJ whole genome shotgun (WGS) entry which is preliminary data.</text>
</comment>
<proteinExistence type="predicted"/>
<dbReference type="AlphaFoldDB" id="A0A9N8YT58"/>
<gene>
    <name evidence="1" type="ORF">AMORRO_LOCUS901</name>
</gene>
<dbReference type="Proteomes" id="UP000789342">
    <property type="component" value="Unassembled WGS sequence"/>
</dbReference>
<protein>
    <submittedName>
        <fullName evidence="1">7068_t:CDS:1</fullName>
    </submittedName>
</protein>
<organism evidence="1 2">
    <name type="scientific">Acaulospora morrowiae</name>
    <dbReference type="NCBI Taxonomy" id="94023"/>
    <lineage>
        <taxon>Eukaryota</taxon>
        <taxon>Fungi</taxon>
        <taxon>Fungi incertae sedis</taxon>
        <taxon>Mucoromycota</taxon>
        <taxon>Glomeromycotina</taxon>
        <taxon>Glomeromycetes</taxon>
        <taxon>Diversisporales</taxon>
        <taxon>Acaulosporaceae</taxon>
        <taxon>Acaulospora</taxon>
    </lineage>
</organism>
<accession>A0A9N8YT58</accession>
<name>A0A9N8YT58_9GLOM</name>
<reference evidence="1" key="1">
    <citation type="submission" date="2021-06" db="EMBL/GenBank/DDBJ databases">
        <authorList>
            <person name="Kallberg Y."/>
            <person name="Tangrot J."/>
            <person name="Rosling A."/>
        </authorList>
    </citation>
    <scope>NUCLEOTIDE SEQUENCE</scope>
    <source>
        <strain evidence="1">CL551</strain>
    </source>
</reference>
<keyword evidence="2" id="KW-1185">Reference proteome</keyword>
<sequence length="87" mass="9709">MLFVTHIRLLSSSQSSETTNCNVLTYKSDKNLHNVTLIGMTGENENAYCDHLNLSSFCVPDKVNEVKKNKGGRGKGNAWTFVRTNMV</sequence>
<dbReference type="EMBL" id="CAJVPV010000317">
    <property type="protein sequence ID" value="CAG8451111.1"/>
    <property type="molecule type" value="Genomic_DNA"/>
</dbReference>